<evidence type="ECO:0000313" key="1">
    <source>
        <dbReference type="EMBL" id="PZP42358.1"/>
    </source>
</evidence>
<sequence>MRKILLSILVVVSFASCQYVDNTVETLKNNVRTSMEIPNVFPSLNLKEKKENNASNDSTVHFTLSNFIKEKFDL</sequence>
<dbReference type="EMBL" id="QFOI01000436">
    <property type="protein sequence ID" value="PZP42358.1"/>
    <property type="molecule type" value="Genomic_DNA"/>
</dbReference>
<dbReference type="Proteomes" id="UP000249645">
    <property type="component" value="Unassembled WGS sequence"/>
</dbReference>
<evidence type="ECO:0000313" key="2">
    <source>
        <dbReference type="Proteomes" id="UP000249645"/>
    </source>
</evidence>
<dbReference type="AlphaFoldDB" id="A0A2W5EH37"/>
<comment type="caution">
    <text evidence="1">The sequence shown here is derived from an EMBL/GenBank/DDBJ whole genome shotgun (WGS) entry which is preliminary data.</text>
</comment>
<evidence type="ECO:0008006" key="3">
    <source>
        <dbReference type="Google" id="ProtNLM"/>
    </source>
</evidence>
<name>A0A2W5EH37_9SPHI</name>
<dbReference type="PROSITE" id="PS51257">
    <property type="entry name" value="PROKAR_LIPOPROTEIN"/>
    <property type="match status" value="1"/>
</dbReference>
<proteinExistence type="predicted"/>
<protein>
    <recommendedName>
        <fullName evidence="3">Lipoprotein</fullName>
    </recommendedName>
</protein>
<gene>
    <name evidence="1" type="ORF">DI598_17020</name>
</gene>
<accession>A0A2W5EH37</accession>
<reference evidence="1 2" key="1">
    <citation type="submission" date="2017-11" db="EMBL/GenBank/DDBJ databases">
        <title>Infants hospitalized years apart are colonized by the same room-sourced microbial strains.</title>
        <authorList>
            <person name="Brooks B."/>
            <person name="Olm M.R."/>
            <person name="Firek B.A."/>
            <person name="Baker R."/>
            <person name="Thomas B.C."/>
            <person name="Morowitz M.J."/>
            <person name="Banfield J.F."/>
        </authorList>
    </citation>
    <scope>NUCLEOTIDE SEQUENCE [LARGE SCALE GENOMIC DNA]</scope>
    <source>
        <strain evidence="1">S2_009_000_R2_76</strain>
    </source>
</reference>
<organism evidence="1 2">
    <name type="scientific">Pseudopedobacter saltans</name>
    <dbReference type="NCBI Taxonomy" id="151895"/>
    <lineage>
        <taxon>Bacteria</taxon>
        <taxon>Pseudomonadati</taxon>
        <taxon>Bacteroidota</taxon>
        <taxon>Sphingobacteriia</taxon>
        <taxon>Sphingobacteriales</taxon>
        <taxon>Sphingobacteriaceae</taxon>
        <taxon>Pseudopedobacter</taxon>
    </lineage>
</organism>